<sequence>MGAASSAKVLATGSAWRLTGRAAAGRRLVDAVNQGSENEQTIAAIFLVKAGDRAVPLIHEGLTAYEPSPTLVEILGSIGTDTARLELQRVASNGSPDLAQAAQRALRTLDEIDRSQS</sequence>
<evidence type="ECO:0000313" key="2">
    <source>
        <dbReference type="Proteomes" id="UP000320085"/>
    </source>
</evidence>
<dbReference type="EMBL" id="VFQF01000003">
    <property type="protein sequence ID" value="TQN44913.1"/>
    <property type="molecule type" value="Genomic_DNA"/>
</dbReference>
<comment type="caution">
    <text evidence="1">The sequence shown here is derived from an EMBL/GenBank/DDBJ whole genome shotgun (WGS) entry which is preliminary data.</text>
</comment>
<dbReference type="RefSeq" id="WP_141824208.1">
    <property type="nucleotide sequence ID" value="NZ_BAAAQC010000009.1"/>
</dbReference>
<reference evidence="1 2" key="1">
    <citation type="submission" date="2019-06" db="EMBL/GenBank/DDBJ databases">
        <title>Sequencing the genomes of 1000 actinobacteria strains.</title>
        <authorList>
            <person name="Klenk H.-P."/>
        </authorList>
    </citation>
    <scope>NUCLEOTIDE SEQUENCE [LARGE SCALE GENOMIC DNA]</scope>
    <source>
        <strain evidence="1 2">DSM 21776</strain>
    </source>
</reference>
<organism evidence="1 2">
    <name type="scientific">Humibacillus xanthopallidus</name>
    <dbReference type="NCBI Taxonomy" id="412689"/>
    <lineage>
        <taxon>Bacteria</taxon>
        <taxon>Bacillati</taxon>
        <taxon>Actinomycetota</taxon>
        <taxon>Actinomycetes</taxon>
        <taxon>Micrococcales</taxon>
        <taxon>Intrasporangiaceae</taxon>
        <taxon>Humibacillus</taxon>
    </lineage>
</organism>
<accession>A0A543PLF1</accession>
<dbReference type="OrthoDB" id="9977490at2"/>
<name>A0A543PLF1_9MICO</name>
<dbReference type="AlphaFoldDB" id="A0A543PLF1"/>
<evidence type="ECO:0008006" key="3">
    <source>
        <dbReference type="Google" id="ProtNLM"/>
    </source>
</evidence>
<dbReference type="Proteomes" id="UP000320085">
    <property type="component" value="Unassembled WGS sequence"/>
</dbReference>
<protein>
    <recommendedName>
        <fullName evidence="3">HEAT repeat protein</fullName>
    </recommendedName>
</protein>
<dbReference type="InterPro" id="IPR011989">
    <property type="entry name" value="ARM-like"/>
</dbReference>
<proteinExistence type="predicted"/>
<gene>
    <name evidence="1" type="ORF">FHX52_4136</name>
</gene>
<dbReference type="Gene3D" id="1.25.10.10">
    <property type="entry name" value="Leucine-rich Repeat Variant"/>
    <property type="match status" value="1"/>
</dbReference>
<evidence type="ECO:0000313" key="1">
    <source>
        <dbReference type="EMBL" id="TQN44913.1"/>
    </source>
</evidence>